<feature type="domain" description="SLH" evidence="2">
    <location>
        <begin position="1554"/>
        <end position="1614"/>
    </location>
</feature>
<dbReference type="Pfam" id="PF00395">
    <property type="entry name" value="SLH"/>
    <property type="match status" value="3"/>
</dbReference>
<dbReference type="InterPro" id="IPR047589">
    <property type="entry name" value="DUF11_rpt"/>
</dbReference>
<dbReference type="Pfam" id="PF02368">
    <property type="entry name" value="Big_2"/>
    <property type="match status" value="1"/>
</dbReference>
<feature type="compositionally biased region" description="Gly residues" evidence="1">
    <location>
        <begin position="1295"/>
        <end position="1321"/>
    </location>
</feature>
<dbReference type="InterPro" id="IPR012334">
    <property type="entry name" value="Pectin_lyas_fold"/>
</dbReference>
<dbReference type="InterPro" id="IPR013783">
    <property type="entry name" value="Ig-like_fold"/>
</dbReference>
<dbReference type="PANTHER" id="PTHR43308:SF5">
    <property type="entry name" value="S-LAYER PROTEIN _ PEPTIDOGLYCAN ENDO-BETA-N-ACETYLGLUCOSAMINIDASE"/>
    <property type="match status" value="1"/>
</dbReference>
<dbReference type="Gene3D" id="2.60.40.1080">
    <property type="match status" value="1"/>
</dbReference>
<protein>
    <recommendedName>
        <fullName evidence="2">SLH domain-containing protein</fullName>
    </recommendedName>
</protein>
<dbReference type="PANTHER" id="PTHR43308">
    <property type="entry name" value="OUTER MEMBRANE PROTEIN ALPHA-RELATED"/>
    <property type="match status" value="1"/>
</dbReference>
<dbReference type="InterPro" id="IPR059226">
    <property type="entry name" value="Choice_anch_Q_dom"/>
</dbReference>
<dbReference type="SMART" id="SM00635">
    <property type="entry name" value="BID_2"/>
    <property type="match status" value="1"/>
</dbReference>
<evidence type="ECO:0000256" key="1">
    <source>
        <dbReference type="SAM" id="MobiDB-lite"/>
    </source>
</evidence>
<dbReference type="InterPro" id="IPR003343">
    <property type="entry name" value="Big_2"/>
</dbReference>
<dbReference type="InterPro" id="IPR025883">
    <property type="entry name" value="Cadherin-like_domain"/>
</dbReference>
<sequence length="1746" mass="175307">MNRTLAPNAASAASAAFRLMRWSLFCLWAVLVFLVVPDESAQAATFTVNHTADTVDAAPGNGVCADASDASGKCTLRAAIMESNALPGADTINVGPGVYTLILGGTGENGATTGDLDILGDLVLVGAGGNAEGDPAATVIQAGESSSTGIDRVIDINPNLDLNTNVTIQALTVRYGRGTDEYGAGIAADSGSGTIRIYNSVITNNHNVVAGGNGAGLYLSGGNPAGKLLVDKSRIDGNTSYNRGGGIFVEGVTPFIMTDTTVENNTATAGSGGGLFLIGGGQRTIFSSTIAGNSAIGTAGSSLDGLGGGVYSISKLNLDNSTVSGNAAVKGGGGLQLAYAVEGAYLVRNATIYGNTADSDNNASGSGGGIGVQAGTAAPLLHNTIVAGNRLGSEAASDIFGSAAGGSSYNLIGTGGSGGLVTGAAGNQTGVSDLRLGALADNGGPTKTHALLAGSPALDAGTAAQAPGAADQRGTAFARTADAADADTASAVDIGAFEAHPSVEDLQDVSMAMGGARQIEFHIGDADLGVDTVTAVSSDPQLIPNAAENLAVSGSGGARTLTVKPAPGQSGSATITVTVSHPVGGALRSMTDTFLVTVAPQPDLAITKTHTGNFRKGQPGAYTITVTNVGSASTSGGITIEDWLPAGLTFLSVEAAGWSCEYGQEPTKCTSGKALEPGESFDPIVLTVNVQEDAASTVTNRAVVSGGGDVNLDNNTALDSTVIKSSTSVSLNTSKTPSDYGERVTWTANVSADTGTPIGTVTFKDGSDVLGVASLSSGKAVYSSDSLAVGSHSITAEYNGSADYLGSVSPVVEQAVLSLATKTVVTALPTSSVFGQPVTFTAVVTAAAPASGTPTGTVTFKDGDTDLGTASLDGAGVATLPVNGLIAGTHRITAVYSGSATFAGSVSEGLDYMVERATTTLLKSSVTESVYGEKVTLTAEVKSAGGTPTGEVILHSGSTELGRGALGADGTTVISLIELVPGTYDIIASYSGDGLHAGSVSAPDLTLTVDRAATTTSVLSVSDAVYGESVTLTAEVRVIEPGAGKVGGTVSFLRDGGLLGDAPLDAGGTAVLKDITLPLGTSAITAVYGDGSPLYKGSISSPVEVTVRSPKLELDSYNYTLRLGENHTTVVRAVYGADDLRDVTGQSFFFSSNPSVAEVDAAGKVTAVGFGTANITVVYGSEQAVALVTVPIPNALNSNTALKSLTLTEGMAVLVPGTDTYEATVGSGVGSIGIQAETEDAEALVSINGSTAVEGTASLTADLSEGLNTFDIAVTAPDGSKKQYSLKITRERSSTGGGDGGSDNGGGGDNDGGTGNSGSGQPGETPKPEEPETPEVPWLIPVRPGGTVFVPLAVTVSHNGSTTVVSLSDGAVKDKLDGKKGPKVFLIALPKGAQRSQIEISSGIMALIRSGHQASSVGIAADGASFDLPVRLFTPDALAKALGISAADAEKARILITVTAKAAPAGVDAASARLYDFSIVVEAGGRTYPYDQYKGSYLAKAFGLKPSADVKKAAGITITGEATAYPVPFEKAEVEGSPVLVLKADHNGTFGIITQQRSFTDTDGTWAQDAIEGLSGRLVVDGYPDGSFRPEVPVSRSEFAAMLARALGWVPDSSASVQYTDVDPAAWDAGYIASMSERGLISGYEDGSFRGSQRITREEAAVLLTRALAYVQTEAQSAGAGTGSTAAFADSGEVSSYAREAIAKAQAQGLLSGYEDDTFKPQGLTNRAETVTLISKLLQLTGLAGS</sequence>
<dbReference type="Gene3D" id="2.60.40.10">
    <property type="entry name" value="Immunoglobulins"/>
    <property type="match status" value="5"/>
</dbReference>
<dbReference type="InterPro" id="IPR011050">
    <property type="entry name" value="Pectin_lyase_fold/virulence"/>
</dbReference>
<dbReference type="PROSITE" id="PS51272">
    <property type="entry name" value="SLH"/>
    <property type="match status" value="3"/>
</dbReference>
<feature type="domain" description="SLH" evidence="2">
    <location>
        <begin position="1615"/>
        <end position="1678"/>
    </location>
</feature>
<dbReference type="InterPro" id="IPR006626">
    <property type="entry name" value="PbH1"/>
</dbReference>
<reference evidence="3 4" key="2">
    <citation type="journal article" date="2013" name="Genome Announc.">
        <title>Genome Sequence of Growth-Improving Paenibacillus mucilaginosus Strain KNP414.</title>
        <authorList>
            <person name="Lu J.J."/>
            <person name="Wang J.F."/>
            <person name="Hu X.F."/>
        </authorList>
    </citation>
    <scope>NUCLEOTIDE SEQUENCE [LARGE SCALE GENOMIC DNA]</scope>
    <source>
        <strain evidence="3 4">KNP414</strain>
    </source>
</reference>
<dbReference type="NCBIfam" id="NF041518">
    <property type="entry name" value="choice_anch_Q"/>
    <property type="match status" value="1"/>
</dbReference>
<name>F8FNG7_PAEMK</name>
<dbReference type="EMBL" id="CP002869">
    <property type="protein sequence ID" value="AEI39004.1"/>
    <property type="molecule type" value="Genomic_DNA"/>
</dbReference>
<dbReference type="PATRIC" id="fig|1036673.3.peg.333"/>
<evidence type="ECO:0000313" key="4">
    <source>
        <dbReference type="Proteomes" id="UP000006620"/>
    </source>
</evidence>
<dbReference type="KEGG" id="pms:KNP414_00379"/>
<dbReference type="SMART" id="SM00710">
    <property type="entry name" value="PbH1"/>
    <property type="match status" value="8"/>
</dbReference>
<dbReference type="Proteomes" id="UP000006620">
    <property type="component" value="Chromosome"/>
</dbReference>
<dbReference type="InterPro" id="IPR032109">
    <property type="entry name" value="Big_3_5"/>
</dbReference>
<accession>F8FNG7</accession>
<dbReference type="SUPFAM" id="SSF51126">
    <property type="entry name" value="Pectin lyase-like"/>
    <property type="match status" value="1"/>
</dbReference>
<dbReference type="InterPro" id="IPR008964">
    <property type="entry name" value="Invasin/intimin_cell_adhesion"/>
</dbReference>
<dbReference type="SUPFAM" id="SSF49373">
    <property type="entry name" value="Invasin/intimin cell-adhesion fragments"/>
    <property type="match status" value="1"/>
</dbReference>
<dbReference type="InterPro" id="IPR051465">
    <property type="entry name" value="Cell_Envelope_Struct_Comp"/>
</dbReference>
<dbReference type="NCBIfam" id="TIGR01451">
    <property type="entry name" value="B_ant_repeat"/>
    <property type="match status" value="1"/>
</dbReference>
<reference evidence="4" key="1">
    <citation type="submission" date="2011-06" db="EMBL/GenBank/DDBJ databases">
        <title>Complete genome sequence of Paenibacillus mucilaginosus KNP414.</title>
        <authorList>
            <person name="Wang J."/>
            <person name="Hu S."/>
            <person name="Hu X."/>
            <person name="Zhang B."/>
            <person name="Dong D."/>
            <person name="Zhang S."/>
            <person name="Zhao K."/>
            <person name="Wu D."/>
        </authorList>
    </citation>
    <scope>NUCLEOTIDE SEQUENCE [LARGE SCALE GENOMIC DNA]</scope>
    <source>
        <strain evidence="4">KNP414</strain>
    </source>
</reference>
<evidence type="ECO:0000259" key="2">
    <source>
        <dbReference type="PROSITE" id="PS51272"/>
    </source>
</evidence>
<dbReference type="HOGENOM" id="CLU_239523_0_0_9"/>
<dbReference type="Pfam" id="PF12733">
    <property type="entry name" value="Cadherin-like"/>
    <property type="match status" value="1"/>
</dbReference>
<feature type="region of interest" description="Disordered" evidence="1">
    <location>
        <begin position="1281"/>
        <end position="1340"/>
    </location>
</feature>
<dbReference type="Gene3D" id="2.160.20.10">
    <property type="entry name" value="Single-stranded right-handed beta-helix, Pectin lyase-like"/>
    <property type="match status" value="1"/>
</dbReference>
<dbReference type="InterPro" id="IPR001119">
    <property type="entry name" value="SLH_dom"/>
</dbReference>
<dbReference type="RefSeq" id="WP_013914170.1">
    <property type="nucleotide sequence ID" value="NC_015690.1"/>
</dbReference>
<proteinExistence type="predicted"/>
<gene>
    <name evidence="3" type="ordered locus">KNP414_00379</name>
</gene>
<evidence type="ECO:0000313" key="3">
    <source>
        <dbReference type="EMBL" id="AEI39004.1"/>
    </source>
</evidence>
<dbReference type="Pfam" id="PF16640">
    <property type="entry name" value="Big_3_5"/>
    <property type="match status" value="4"/>
</dbReference>
<organism evidence="3 4">
    <name type="scientific">Paenibacillus mucilaginosus (strain KNP414)</name>
    <dbReference type="NCBI Taxonomy" id="1036673"/>
    <lineage>
        <taxon>Bacteria</taxon>
        <taxon>Bacillati</taxon>
        <taxon>Bacillota</taxon>
        <taxon>Bacilli</taxon>
        <taxon>Bacillales</taxon>
        <taxon>Paenibacillaceae</taxon>
        <taxon>Paenibacillus</taxon>
    </lineage>
</organism>
<feature type="domain" description="SLH" evidence="2">
    <location>
        <begin position="1685"/>
        <end position="1746"/>
    </location>
</feature>